<name>A0ACB9MA84_9MYRT</name>
<organism evidence="1 2">
    <name type="scientific">Melastoma candidum</name>
    <dbReference type="NCBI Taxonomy" id="119954"/>
    <lineage>
        <taxon>Eukaryota</taxon>
        <taxon>Viridiplantae</taxon>
        <taxon>Streptophyta</taxon>
        <taxon>Embryophyta</taxon>
        <taxon>Tracheophyta</taxon>
        <taxon>Spermatophyta</taxon>
        <taxon>Magnoliopsida</taxon>
        <taxon>eudicotyledons</taxon>
        <taxon>Gunneridae</taxon>
        <taxon>Pentapetalae</taxon>
        <taxon>rosids</taxon>
        <taxon>malvids</taxon>
        <taxon>Myrtales</taxon>
        <taxon>Melastomataceae</taxon>
        <taxon>Melastomatoideae</taxon>
        <taxon>Melastomateae</taxon>
        <taxon>Melastoma</taxon>
    </lineage>
</organism>
<dbReference type="Proteomes" id="UP001057402">
    <property type="component" value="Chromosome 10"/>
</dbReference>
<reference evidence="2" key="1">
    <citation type="journal article" date="2023" name="Front. Plant Sci.">
        <title>Chromosomal-level genome assembly of Melastoma candidum provides insights into trichome evolution.</title>
        <authorList>
            <person name="Zhong Y."/>
            <person name="Wu W."/>
            <person name="Sun C."/>
            <person name="Zou P."/>
            <person name="Liu Y."/>
            <person name="Dai S."/>
            <person name="Zhou R."/>
        </authorList>
    </citation>
    <scope>NUCLEOTIDE SEQUENCE [LARGE SCALE GENOMIC DNA]</scope>
</reference>
<comment type="caution">
    <text evidence="1">The sequence shown here is derived from an EMBL/GenBank/DDBJ whole genome shotgun (WGS) entry which is preliminary data.</text>
</comment>
<gene>
    <name evidence="1" type="ORF">MLD38_034506</name>
</gene>
<keyword evidence="2" id="KW-1185">Reference proteome</keyword>
<proteinExistence type="predicted"/>
<dbReference type="EMBL" id="CM042889">
    <property type="protein sequence ID" value="KAI4321085.1"/>
    <property type="molecule type" value="Genomic_DNA"/>
</dbReference>
<sequence length="310" mass="34322">MEKKGEGFSWVSECGSGVESGWTYYLNDSSYLCSGRSGVSRVTDGAAGKGVGGRYDEDEDGLSLVSDASSGPPHFYEGRSWRSCEGEREEEEEYGNNALFWGGRVVVGREQREDSCFQDTASSAKKSSFPWRNETRECVFRPKDMNGGDYARRPRRSLRQSGSADFCSSGDPEGAHGRRVKVDLTELKQSLARQLWGVANILAPPPFNSSRSRAKDESDREEGESTIGGRDGGFESGSDEELAEDPVVGVKEVLNFARNIAMHPETWLDFPLDPEEDLDDFEMSDAQQEHVLAMENLSLRLSALRIELCP</sequence>
<evidence type="ECO:0000313" key="1">
    <source>
        <dbReference type="EMBL" id="KAI4321085.1"/>
    </source>
</evidence>
<evidence type="ECO:0000313" key="2">
    <source>
        <dbReference type="Proteomes" id="UP001057402"/>
    </source>
</evidence>
<accession>A0ACB9MA84</accession>
<protein>
    <submittedName>
        <fullName evidence="1">Uncharacterized protein</fullName>
    </submittedName>
</protein>